<dbReference type="InterPro" id="IPR054187">
    <property type="entry name" value="DUF6892"/>
</dbReference>
<evidence type="ECO:0000313" key="2">
    <source>
        <dbReference type="EMBL" id="NAS18144.1"/>
    </source>
</evidence>
<sequence length="137" mass="15839">MFKDKSGIFEDFGFKLVVINSLLEKETSFSNKLEEMNEKYVAVYEGDGFECIPEMVEFFENLNLTKEDLALVKELCFDGGEEIYFMIMPEYDGESDAFDVKSIGGFEKLPNLRQVEYIAMCSEELIDEFKEKGIEII</sequence>
<dbReference type="RefSeq" id="WP_156212089.1">
    <property type="nucleotide sequence ID" value="NZ_JBAMGF010000073.1"/>
</dbReference>
<feature type="domain" description="DUF6892" evidence="1">
    <location>
        <begin position="8"/>
        <end position="136"/>
    </location>
</feature>
<comment type="caution">
    <text evidence="2">The sequence shown here is derived from an EMBL/GenBank/DDBJ whole genome shotgun (WGS) entry which is preliminary data.</text>
</comment>
<reference evidence="2 3" key="1">
    <citation type="submission" date="2020-01" db="EMBL/GenBank/DDBJ databases">
        <title>Genome sequence of a 1,3-propanediol producer, Clostridium butyricum S3.</title>
        <authorList>
            <person name="Zhou J."/>
        </authorList>
    </citation>
    <scope>NUCLEOTIDE SEQUENCE [LARGE SCALE GENOMIC DNA]</scope>
    <source>
        <strain evidence="2 3">S3</strain>
    </source>
</reference>
<dbReference type="AlphaFoldDB" id="A0A6L9EPG2"/>
<organism evidence="2 3">
    <name type="scientific">Clostridium butyricum</name>
    <dbReference type="NCBI Taxonomy" id="1492"/>
    <lineage>
        <taxon>Bacteria</taxon>
        <taxon>Bacillati</taxon>
        <taxon>Bacillota</taxon>
        <taxon>Clostridia</taxon>
        <taxon>Eubacteriales</taxon>
        <taxon>Clostridiaceae</taxon>
        <taxon>Clostridium</taxon>
    </lineage>
</organism>
<gene>
    <name evidence="2" type="ORF">GND98_009725</name>
</gene>
<dbReference type="Pfam" id="PF21832">
    <property type="entry name" value="DUF6892"/>
    <property type="match status" value="1"/>
</dbReference>
<dbReference type="Proteomes" id="UP000474042">
    <property type="component" value="Unassembled WGS sequence"/>
</dbReference>
<accession>A0A6L9EPG2</accession>
<name>A0A6L9EPG2_CLOBU</name>
<evidence type="ECO:0000313" key="3">
    <source>
        <dbReference type="Proteomes" id="UP000474042"/>
    </source>
</evidence>
<dbReference type="EMBL" id="WOFV02000026">
    <property type="protein sequence ID" value="NAS18144.1"/>
    <property type="molecule type" value="Genomic_DNA"/>
</dbReference>
<evidence type="ECO:0000259" key="1">
    <source>
        <dbReference type="Pfam" id="PF21832"/>
    </source>
</evidence>
<protein>
    <recommendedName>
        <fullName evidence="1">DUF6892 domain-containing protein</fullName>
    </recommendedName>
</protein>
<proteinExistence type="predicted"/>